<keyword evidence="1" id="KW-0812">Transmembrane</keyword>
<evidence type="ECO:0000313" key="3">
    <source>
        <dbReference type="Proteomes" id="UP000037515"/>
    </source>
</evidence>
<dbReference type="Proteomes" id="UP000037515">
    <property type="component" value="Unassembled WGS sequence"/>
</dbReference>
<evidence type="ECO:0000313" key="2">
    <source>
        <dbReference type="EMBL" id="KOO01814.1"/>
    </source>
</evidence>
<keyword evidence="1" id="KW-0472">Membrane</keyword>
<protein>
    <submittedName>
        <fullName evidence="2">Uncharacterized protein</fullName>
    </submittedName>
</protein>
<reference evidence="3" key="1">
    <citation type="submission" date="2015-08" db="EMBL/GenBank/DDBJ databases">
        <title>Vibrio galatheae sp. nov., a novel member of the Vibrionaceae family isolated from the Solomon Islands.</title>
        <authorList>
            <person name="Giubergia S."/>
            <person name="Machado H."/>
            <person name="Mateiu R.V."/>
            <person name="Gram L."/>
        </authorList>
    </citation>
    <scope>NUCLEOTIDE SEQUENCE [LARGE SCALE GENOMIC DNA]</scope>
    <source>
        <strain evidence="3">DSM 19584</strain>
    </source>
</reference>
<feature type="transmembrane region" description="Helical" evidence="1">
    <location>
        <begin position="81"/>
        <end position="102"/>
    </location>
</feature>
<dbReference type="Pfam" id="PF19942">
    <property type="entry name" value="DUF6404"/>
    <property type="match status" value="1"/>
</dbReference>
<organism evidence="2 3">
    <name type="scientific">Vibrio nereis</name>
    <dbReference type="NCBI Taxonomy" id="693"/>
    <lineage>
        <taxon>Bacteria</taxon>
        <taxon>Pseudomonadati</taxon>
        <taxon>Pseudomonadota</taxon>
        <taxon>Gammaproteobacteria</taxon>
        <taxon>Vibrionales</taxon>
        <taxon>Vibrionaceae</taxon>
        <taxon>Vibrio</taxon>
    </lineage>
</organism>
<keyword evidence="1" id="KW-1133">Transmembrane helix</keyword>
<feature type="transmembrane region" description="Helical" evidence="1">
    <location>
        <begin position="47"/>
        <end position="69"/>
    </location>
</feature>
<evidence type="ECO:0000256" key="1">
    <source>
        <dbReference type="SAM" id="Phobius"/>
    </source>
</evidence>
<name>A0A0M0HI96_VIBNE</name>
<dbReference type="EMBL" id="LHPJ01000040">
    <property type="protein sequence ID" value="KOO01814.1"/>
    <property type="molecule type" value="Genomic_DNA"/>
</dbReference>
<accession>A0A0M0HI96</accession>
<dbReference type="OrthoDB" id="7870117at2"/>
<dbReference type="RefSeq" id="WP_042765268.1">
    <property type="nucleotide sequence ID" value="NZ_LHPJ01000040.1"/>
</dbReference>
<gene>
    <name evidence="2" type="ORF">AKJ17_18590</name>
</gene>
<keyword evidence="3" id="KW-1185">Reference proteome</keyword>
<comment type="caution">
    <text evidence="2">The sequence shown here is derived from an EMBL/GenBank/DDBJ whole genome shotgun (WGS) entry which is preliminary data.</text>
</comment>
<dbReference type="AlphaFoldDB" id="A0A0M0HI96"/>
<sequence>MDYEAKLRLAHKELNDKGVWKSNYNPPIVKWLRKLGMCFPPPYYQSYFANVMLCVTFFAPVWGIFQWFFVWNELGKPVLEAVFISLLAGTLFGFIMATFYYIRRKQLNLTDWGSLGE</sequence>
<dbReference type="PATRIC" id="fig|693.5.peg.3789"/>
<dbReference type="InterPro" id="IPR045644">
    <property type="entry name" value="DUF6404"/>
</dbReference>
<dbReference type="STRING" id="693.AKJ17_18590"/>
<proteinExistence type="predicted"/>